<organism evidence="1">
    <name type="scientific">freshwater metagenome</name>
    <dbReference type="NCBI Taxonomy" id="449393"/>
    <lineage>
        <taxon>unclassified sequences</taxon>
        <taxon>metagenomes</taxon>
        <taxon>ecological metagenomes</taxon>
    </lineage>
</organism>
<dbReference type="AlphaFoldDB" id="A0A6J7PKB5"/>
<sequence length="271" mass="29461">MPEGAPAEVDAATLALVLERGELDIEGRLVDASNLACVAIARLDGVEVRCVYKPQAGERPLWDFPHETLSRREVAAYRVSDAAGWNLVPTTVWRSDGPAGPGMCQRWIEVDDAATLIDVVPRGVCPPGWRHVIDAEGARGRPVSLVHADTVELRAMAVFDAVVNNADRKGGHVLIDEDGAVFGIDHGVTFSEDDKLRTVLWGWAGEPLDAELTESLRHLEEALAQPSALGLDRLLHREEVLLTRTRVSELIAAGTFPHPGEGWPSLPWPAF</sequence>
<accession>A0A6J7PKB5</accession>
<proteinExistence type="predicted"/>
<reference evidence="1" key="1">
    <citation type="submission" date="2020-05" db="EMBL/GenBank/DDBJ databases">
        <authorList>
            <person name="Chiriac C."/>
            <person name="Salcher M."/>
            <person name="Ghai R."/>
            <person name="Kavagutti S V."/>
        </authorList>
    </citation>
    <scope>NUCLEOTIDE SEQUENCE</scope>
</reference>
<protein>
    <submittedName>
        <fullName evidence="1">Unannotated protein</fullName>
    </submittedName>
</protein>
<evidence type="ECO:0000313" key="1">
    <source>
        <dbReference type="EMBL" id="CAB5002354.1"/>
    </source>
</evidence>
<name>A0A6J7PKB5_9ZZZZ</name>
<dbReference type="EMBL" id="CAFBOZ010000086">
    <property type="protein sequence ID" value="CAB5002354.1"/>
    <property type="molecule type" value="Genomic_DNA"/>
</dbReference>
<dbReference type="InterPro" id="IPR022292">
    <property type="entry name" value="CHP03843"/>
</dbReference>
<dbReference type="NCBIfam" id="TIGR03843">
    <property type="entry name" value="SCO1664 family protein"/>
    <property type="match status" value="1"/>
</dbReference>
<gene>
    <name evidence="1" type="ORF">UFOPK3992_00725</name>
</gene>